<sequence length="71" mass="8330">MGPPEKTLETHQYAQNKTHFTHGRIIQFRASRCLKFLHFVLGIIVREQIRATTMMMEMISITWTMSSCRGM</sequence>
<comment type="caution">
    <text evidence="1">The sequence shown here is derived from an EMBL/GenBank/DDBJ whole genome shotgun (WGS) entry which is preliminary data.</text>
</comment>
<keyword evidence="2" id="KW-1185">Reference proteome</keyword>
<name>A0A8T1NBQ8_CARIL</name>
<dbReference type="AlphaFoldDB" id="A0A8T1NBQ8"/>
<organism evidence="1 2">
    <name type="scientific">Carya illinoinensis</name>
    <name type="common">Pecan</name>
    <dbReference type="NCBI Taxonomy" id="32201"/>
    <lineage>
        <taxon>Eukaryota</taxon>
        <taxon>Viridiplantae</taxon>
        <taxon>Streptophyta</taxon>
        <taxon>Embryophyta</taxon>
        <taxon>Tracheophyta</taxon>
        <taxon>Spermatophyta</taxon>
        <taxon>Magnoliopsida</taxon>
        <taxon>eudicotyledons</taxon>
        <taxon>Gunneridae</taxon>
        <taxon>Pentapetalae</taxon>
        <taxon>rosids</taxon>
        <taxon>fabids</taxon>
        <taxon>Fagales</taxon>
        <taxon>Juglandaceae</taxon>
        <taxon>Carya</taxon>
    </lineage>
</organism>
<evidence type="ECO:0000313" key="1">
    <source>
        <dbReference type="EMBL" id="KAG6626988.1"/>
    </source>
</evidence>
<accession>A0A8T1NBQ8</accession>
<dbReference type="Proteomes" id="UP000811609">
    <property type="component" value="Chromosome 15"/>
</dbReference>
<reference evidence="1" key="1">
    <citation type="submission" date="2020-12" db="EMBL/GenBank/DDBJ databases">
        <title>WGS assembly of Carya illinoinensis cv. Pawnee.</title>
        <authorList>
            <person name="Platts A."/>
            <person name="Shu S."/>
            <person name="Wright S."/>
            <person name="Barry K."/>
            <person name="Edger P."/>
            <person name="Pires J.C."/>
            <person name="Schmutz J."/>
        </authorList>
    </citation>
    <scope>NUCLEOTIDE SEQUENCE</scope>
    <source>
        <tissue evidence="1">Leaf</tissue>
    </source>
</reference>
<gene>
    <name evidence="1" type="ORF">CIPAW_15G091400</name>
</gene>
<dbReference type="EMBL" id="CM031823">
    <property type="protein sequence ID" value="KAG6626988.1"/>
    <property type="molecule type" value="Genomic_DNA"/>
</dbReference>
<proteinExistence type="predicted"/>
<protein>
    <submittedName>
        <fullName evidence="1">Uncharacterized protein</fullName>
    </submittedName>
</protein>
<evidence type="ECO:0000313" key="2">
    <source>
        <dbReference type="Proteomes" id="UP000811609"/>
    </source>
</evidence>